<evidence type="ECO:0000256" key="3">
    <source>
        <dbReference type="ARBA" id="ARBA00022989"/>
    </source>
</evidence>
<feature type="transmembrane region" description="Helical" evidence="5">
    <location>
        <begin position="329"/>
        <end position="350"/>
    </location>
</feature>
<accession>A0A3D9DU80</accession>
<dbReference type="GO" id="GO:0016020">
    <property type="term" value="C:membrane"/>
    <property type="evidence" value="ECO:0007669"/>
    <property type="project" value="UniProtKB-SubCell"/>
</dbReference>
<feature type="transmembrane region" description="Helical" evidence="5">
    <location>
        <begin position="37"/>
        <end position="56"/>
    </location>
</feature>
<dbReference type="Pfam" id="PF04932">
    <property type="entry name" value="Wzy_C"/>
    <property type="match status" value="1"/>
</dbReference>
<keyword evidence="4 5" id="KW-0472">Membrane</keyword>
<feature type="transmembrane region" description="Helical" evidence="5">
    <location>
        <begin position="89"/>
        <end position="107"/>
    </location>
</feature>
<evidence type="ECO:0000256" key="4">
    <source>
        <dbReference type="ARBA" id="ARBA00023136"/>
    </source>
</evidence>
<reference evidence="7 8" key="1">
    <citation type="submission" date="2018-07" db="EMBL/GenBank/DDBJ databases">
        <title>Genomic Encyclopedia of Type Strains, Phase IV (KMG-IV): sequencing the most valuable type-strain genomes for metagenomic binning, comparative biology and taxonomic classification.</title>
        <authorList>
            <person name="Goeker M."/>
        </authorList>
    </citation>
    <scope>NUCLEOTIDE SEQUENCE [LARGE SCALE GENOMIC DNA]</scope>
    <source>
        <strain evidence="7 8">DSM 14324</strain>
    </source>
</reference>
<feature type="transmembrane region" description="Helical" evidence="5">
    <location>
        <begin position="119"/>
        <end position="139"/>
    </location>
</feature>
<feature type="transmembrane region" description="Helical" evidence="5">
    <location>
        <begin position="159"/>
        <end position="179"/>
    </location>
</feature>
<dbReference type="RefSeq" id="WP_170140601.1">
    <property type="nucleotide sequence ID" value="NZ_QRDJ01000008.1"/>
</dbReference>
<gene>
    <name evidence="7" type="ORF">C8D72_2658</name>
</gene>
<comment type="subcellular location">
    <subcellularLocation>
        <location evidence="1">Membrane</location>
        <topology evidence="1">Multi-pass membrane protein</topology>
    </subcellularLocation>
</comment>
<feature type="transmembrane region" description="Helical" evidence="5">
    <location>
        <begin position="231"/>
        <end position="249"/>
    </location>
</feature>
<comment type="caution">
    <text evidence="7">The sequence shown here is derived from an EMBL/GenBank/DDBJ whole genome shotgun (WGS) entry which is preliminary data.</text>
</comment>
<feature type="transmembrane region" description="Helical" evidence="5">
    <location>
        <begin position="380"/>
        <end position="397"/>
    </location>
</feature>
<proteinExistence type="predicted"/>
<evidence type="ECO:0000259" key="6">
    <source>
        <dbReference type="Pfam" id="PF04932"/>
    </source>
</evidence>
<name>A0A3D9DU80_9GAMM</name>
<dbReference type="PANTHER" id="PTHR37422:SF13">
    <property type="entry name" value="LIPOPOLYSACCHARIDE BIOSYNTHESIS PROTEIN PA4999-RELATED"/>
    <property type="match status" value="1"/>
</dbReference>
<feature type="transmembrane region" description="Helical" evidence="5">
    <location>
        <begin position="63"/>
        <end position="83"/>
    </location>
</feature>
<feature type="domain" description="O-antigen ligase-related" evidence="6">
    <location>
        <begin position="192"/>
        <end position="338"/>
    </location>
</feature>
<keyword evidence="8" id="KW-1185">Reference proteome</keyword>
<feature type="transmembrane region" description="Helical" evidence="5">
    <location>
        <begin position="186"/>
        <end position="202"/>
    </location>
</feature>
<evidence type="ECO:0000256" key="5">
    <source>
        <dbReference type="SAM" id="Phobius"/>
    </source>
</evidence>
<protein>
    <submittedName>
        <fullName evidence="7">O-antigen ligase-like membrane protein</fullName>
    </submittedName>
</protein>
<evidence type="ECO:0000313" key="7">
    <source>
        <dbReference type="EMBL" id="REC94287.1"/>
    </source>
</evidence>
<evidence type="ECO:0000313" key="8">
    <source>
        <dbReference type="Proteomes" id="UP000256334"/>
    </source>
</evidence>
<keyword evidence="7" id="KW-0436">Ligase</keyword>
<evidence type="ECO:0000256" key="2">
    <source>
        <dbReference type="ARBA" id="ARBA00022692"/>
    </source>
</evidence>
<dbReference type="InterPro" id="IPR051533">
    <property type="entry name" value="WaaL-like"/>
</dbReference>
<dbReference type="InterPro" id="IPR007016">
    <property type="entry name" value="O-antigen_ligase-rel_domated"/>
</dbReference>
<keyword evidence="3 5" id="KW-1133">Transmembrane helix</keyword>
<dbReference type="AlphaFoldDB" id="A0A3D9DU80"/>
<evidence type="ECO:0000256" key="1">
    <source>
        <dbReference type="ARBA" id="ARBA00004141"/>
    </source>
</evidence>
<sequence>MLIFNNKLRQLIVFFYIALYCASTSLANQYTDKHTAVFYSNTIFSLLSFLVFVFLYSKQNIRGGLQVGIIGLCIILLLSPVYLTSGSNWAIAYFICFSCMAFVFSTSDFDLKDYSSCLVFSYFLIVFLSVFNYFFGGVSGVRSLNYTEIDFFGWGIKSIYGFEGSTANLGGLTPMVFLVSIFYSKGVVRFLGVFISSIIIFWTATDTPWVAIFFSVLIFLLPLTKGYKFSMIVAGFLIFCFSIVLYGSIPNWVDNEVPKSQLTESQIWIEKHLREGTNGRVEIWTKQIDSIANNYGVSNYFFGGPDYAVVPIRWGEGTTENPHNSYINMFFNAGALGVGGLMVLFYFISIGSDKKEFSLFVSLLVAGMTSSDIFYPKNPYYFIMLALLFAASLKRLYKQDVSET</sequence>
<dbReference type="PANTHER" id="PTHR37422">
    <property type="entry name" value="TEICHURONIC ACID BIOSYNTHESIS PROTEIN TUAE"/>
    <property type="match status" value="1"/>
</dbReference>
<dbReference type="Proteomes" id="UP000256334">
    <property type="component" value="Unassembled WGS sequence"/>
</dbReference>
<organism evidence="7 8">
    <name type="scientific">Kushneria indalinina DSM 14324</name>
    <dbReference type="NCBI Taxonomy" id="1122140"/>
    <lineage>
        <taxon>Bacteria</taxon>
        <taxon>Pseudomonadati</taxon>
        <taxon>Pseudomonadota</taxon>
        <taxon>Gammaproteobacteria</taxon>
        <taxon>Oceanospirillales</taxon>
        <taxon>Halomonadaceae</taxon>
        <taxon>Kushneria</taxon>
    </lineage>
</organism>
<dbReference type="GO" id="GO:0016874">
    <property type="term" value="F:ligase activity"/>
    <property type="evidence" value="ECO:0007669"/>
    <property type="project" value="UniProtKB-KW"/>
</dbReference>
<dbReference type="EMBL" id="QRDJ01000008">
    <property type="protein sequence ID" value="REC94287.1"/>
    <property type="molecule type" value="Genomic_DNA"/>
</dbReference>
<keyword evidence="2 5" id="KW-0812">Transmembrane</keyword>